<dbReference type="InterPro" id="IPR058523">
    <property type="entry name" value="DUF8210"/>
</dbReference>
<sequence length="75" mass="8453">MVLVISLFIIGWVAAAAIGTQAYFRGEQSKPIHERNWKSESFAKLAKTFTGQEIDYSKRVPAYRMDAFASNNLPN</sequence>
<name>A0A1E5QPG2_9CYAN</name>
<protein>
    <submittedName>
        <fullName evidence="1">Uncharacterized protein</fullName>
    </submittedName>
</protein>
<evidence type="ECO:0000313" key="1">
    <source>
        <dbReference type="EMBL" id="OEJ76504.1"/>
    </source>
</evidence>
<dbReference type="RefSeq" id="WP_069965857.1">
    <property type="nucleotide sequence ID" value="NZ_CM124774.1"/>
</dbReference>
<dbReference type="OrthoDB" id="466828at2"/>
<accession>A0A1E5QPG2</accession>
<dbReference type="NCBIfam" id="NF047380">
    <property type="entry name" value="photo_II_xxx"/>
    <property type="match status" value="1"/>
</dbReference>
<proteinExistence type="predicted"/>
<dbReference type="AlphaFoldDB" id="A0A1E5QPG2"/>
<gene>
    <name evidence="1" type="ORF">BH720_03930</name>
</gene>
<comment type="caution">
    <text evidence="1">The sequence shown here is derived from an EMBL/GenBank/DDBJ whole genome shotgun (WGS) entry which is preliminary data.</text>
</comment>
<dbReference type="EMBL" id="MJGC01000037">
    <property type="protein sequence ID" value="OEJ76504.1"/>
    <property type="molecule type" value="Genomic_DNA"/>
</dbReference>
<dbReference type="InterPro" id="IPR058095">
    <property type="entry name" value="Psb35-like"/>
</dbReference>
<reference evidence="1" key="1">
    <citation type="submission" date="2016-09" db="EMBL/GenBank/DDBJ databases">
        <title>Draft genome of thermotolerant cyanobacterium Desertifilum sp. strain IPPAS B-1220.</title>
        <authorList>
            <person name="Sinetova M.A."/>
            <person name="Bolakhan K."/>
            <person name="Zayadan B.K."/>
            <person name="Mironov K.S."/>
            <person name="Ustinova V."/>
            <person name="Kupriyanova E.V."/>
            <person name="Sidorov R.A."/>
            <person name="Skrypnik A.N."/>
            <person name="Gogoleva N.E."/>
            <person name="Gogolev Y.V."/>
            <person name="Los D.A."/>
        </authorList>
    </citation>
    <scope>NUCLEOTIDE SEQUENCE [LARGE SCALE GENOMIC DNA]</scope>
    <source>
        <strain evidence="1">IPPAS B-1220</strain>
    </source>
</reference>
<dbReference type="Pfam" id="PF26637">
    <property type="entry name" value="DUF8210"/>
    <property type="match status" value="1"/>
</dbReference>
<organism evidence="1">
    <name type="scientific">Desertifilum tharense IPPAS B-1220</name>
    <dbReference type="NCBI Taxonomy" id="1781255"/>
    <lineage>
        <taxon>Bacteria</taxon>
        <taxon>Bacillati</taxon>
        <taxon>Cyanobacteriota</taxon>
        <taxon>Cyanophyceae</taxon>
        <taxon>Desertifilales</taxon>
        <taxon>Desertifilaceae</taxon>
        <taxon>Desertifilum</taxon>
    </lineage>
</organism>